<dbReference type="Pfam" id="PF08843">
    <property type="entry name" value="AbiEii"/>
    <property type="match status" value="1"/>
</dbReference>
<dbReference type="AlphaFoldDB" id="A0A9W6WC23"/>
<dbReference type="InterPro" id="IPR014942">
    <property type="entry name" value="AbiEii"/>
</dbReference>
<dbReference type="Proteomes" id="UP001165079">
    <property type="component" value="Unassembled WGS sequence"/>
</dbReference>
<accession>A0A9W6WC23</accession>
<evidence type="ECO:0000313" key="1">
    <source>
        <dbReference type="EMBL" id="GLZ81214.1"/>
    </source>
</evidence>
<sequence>MYTIRLTLWGMDRPAEAARELGAEYEVVEHPGTVLPTRHRVVERGLPSAEAAHERERELSLAFAPLGDWVVRSRIESLADEEEALYREYRVAVREVPDPLPPLTALSVVNGVATLTSRHDGVLLGDGVESVWVVHDDNLGEDRGWFAPGALWANPDRVTPRLGEPPEQDWPGSYMPVGKEGVAESPVFDPALKGYSHGFRVSAVIADEARRLQWWAARRAAMNHVLDVVSRSELAPRLMLRGSAAMGAWFGDQAREPGDLDFVVVPHTLRPDTKAGEALMDALVDLVYADPGPGLRAEYAGTGEIWTYERAEGRRLVFPYDGGTVQVDVVFGEELPLPPEELIVPGVERPVLAATRELSLAWKLMWLASDMYPQGKDLYDAVLLAEAVRVDAGLVRQMLRDEIEDAGDWEPEDLLDLDIHDWEEFRAEYPRVEGEPDGWAARLVRALEG</sequence>
<protein>
    <recommendedName>
        <fullName evidence="3">Nucleotidyltransferase AbiEii toxin of type IV toxin-antitoxin system</fullName>
    </recommendedName>
</protein>
<gene>
    <name evidence="1" type="ORF">Afil01_60210</name>
</gene>
<evidence type="ECO:0008006" key="3">
    <source>
        <dbReference type="Google" id="ProtNLM"/>
    </source>
</evidence>
<name>A0A9W6WC23_9ACTN</name>
<dbReference type="EMBL" id="BSTX01000005">
    <property type="protein sequence ID" value="GLZ81214.1"/>
    <property type="molecule type" value="Genomic_DNA"/>
</dbReference>
<proteinExistence type="predicted"/>
<organism evidence="1 2">
    <name type="scientific">Actinorhabdospora filicis</name>
    <dbReference type="NCBI Taxonomy" id="1785913"/>
    <lineage>
        <taxon>Bacteria</taxon>
        <taxon>Bacillati</taxon>
        <taxon>Actinomycetota</taxon>
        <taxon>Actinomycetes</taxon>
        <taxon>Micromonosporales</taxon>
        <taxon>Micromonosporaceae</taxon>
        <taxon>Actinorhabdospora</taxon>
    </lineage>
</organism>
<evidence type="ECO:0000313" key="2">
    <source>
        <dbReference type="Proteomes" id="UP001165079"/>
    </source>
</evidence>
<comment type="caution">
    <text evidence="1">The sequence shown here is derived from an EMBL/GenBank/DDBJ whole genome shotgun (WGS) entry which is preliminary data.</text>
</comment>
<dbReference type="RefSeq" id="WP_285666637.1">
    <property type="nucleotide sequence ID" value="NZ_BSTX01000005.1"/>
</dbReference>
<keyword evidence="2" id="KW-1185">Reference proteome</keyword>
<reference evidence="1" key="1">
    <citation type="submission" date="2023-03" db="EMBL/GenBank/DDBJ databases">
        <title>Actinorhabdospora filicis NBRC 111898.</title>
        <authorList>
            <person name="Ichikawa N."/>
            <person name="Sato H."/>
            <person name="Tonouchi N."/>
        </authorList>
    </citation>
    <scope>NUCLEOTIDE SEQUENCE</scope>
    <source>
        <strain evidence="1">NBRC 111898</strain>
    </source>
</reference>